<accession>A0A368EX98</accession>
<proteinExistence type="predicted"/>
<comment type="caution">
    <text evidence="1">The sequence shown here is derived from an EMBL/GenBank/DDBJ whole genome shotgun (WGS) entry which is preliminary data.</text>
</comment>
<sequence length="77" mass="9528">MADDNNIRVDYESFNYYWDQFYRYYAHFYKLLAYYFALCLRHWHGGRVNSSYNSIYSVSRCLFRVRLAKKFPDDLPL</sequence>
<dbReference type="Proteomes" id="UP000252519">
    <property type="component" value="Unassembled WGS sequence"/>
</dbReference>
<protein>
    <submittedName>
        <fullName evidence="1">Uncharacterized protein</fullName>
    </submittedName>
</protein>
<name>A0A368EX98_ANCCA</name>
<evidence type="ECO:0000313" key="1">
    <source>
        <dbReference type="EMBL" id="RCN24383.1"/>
    </source>
</evidence>
<organism evidence="1 2">
    <name type="scientific">Ancylostoma caninum</name>
    <name type="common">Dog hookworm</name>
    <dbReference type="NCBI Taxonomy" id="29170"/>
    <lineage>
        <taxon>Eukaryota</taxon>
        <taxon>Metazoa</taxon>
        <taxon>Ecdysozoa</taxon>
        <taxon>Nematoda</taxon>
        <taxon>Chromadorea</taxon>
        <taxon>Rhabditida</taxon>
        <taxon>Rhabditina</taxon>
        <taxon>Rhabditomorpha</taxon>
        <taxon>Strongyloidea</taxon>
        <taxon>Ancylostomatidae</taxon>
        <taxon>Ancylostomatinae</taxon>
        <taxon>Ancylostoma</taxon>
    </lineage>
</organism>
<keyword evidence="2" id="KW-1185">Reference proteome</keyword>
<dbReference type="EMBL" id="JOJR01020417">
    <property type="protein sequence ID" value="RCN24383.1"/>
    <property type="molecule type" value="Genomic_DNA"/>
</dbReference>
<evidence type="ECO:0000313" key="2">
    <source>
        <dbReference type="Proteomes" id="UP000252519"/>
    </source>
</evidence>
<gene>
    <name evidence="1" type="ORF">ANCCAN_29920</name>
</gene>
<dbReference type="AlphaFoldDB" id="A0A368EX98"/>
<reference evidence="1 2" key="1">
    <citation type="submission" date="2014-10" db="EMBL/GenBank/DDBJ databases">
        <title>Draft genome of the hookworm Ancylostoma caninum.</title>
        <authorList>
            <person name="Mitreva M."/>
        </authorList>
    </citation>
    <scope>NUCLEOTIDE SEQUENCE [LARGE SCALE GENOMIC DNA]</scope>
    <source>
        <strain evidence="1 2">Baltimore</strain>
    </source>
</reference>